<dbReference type="OrthoDB" id="9889580at2"/>
<accession>A0A2P6FER0</accession>
<comment type="caution">
    <text evidence="1">The sequence shown here is derived from an EMBL/GenBank/DDBJ whole genome shotgun (WGS) entry which is preliminary data.</text>
</comment>
<keyword evidence="2" id="KW-1185">Reference proteome</keyword>
<dbReference type="STRING" id="2138.SMSRO_v1c16440"/>
<evidence type="ECO:0008006" key="3">
    <source>
        <dbReference type="Google" id="ProtNLM"/>
    </source>
</evidence>
<dbReference type="RefSeq" id="WP_040093853.1">
    <property type="nucleotide sequence ID" value="NZ_CM020866.1"/>
</dbReference>
<protein>
    <recommendedName>
        <fullName evidence="3">DUF3627 domain-containing protein</fullName>
    </recommendedName>
</protein>
<proteinExistence type="predicted"/>
<name>A0A2P6FER0_9MOLU</name>
<evidence type="ECO:0000313" key="1">
    <source>
        <dbReference type="EMBL" id="PQM31943.1"/>
    </source>
</evidence>
<sequence>METKENKWTTVNIMARRKLKRETEKASLFSIPKHRGLSVWISKKCIHGSRNGKMFAVSIKKNDEYMIWIYDADSNRHLKSEIWQGQYLINLYQAEFKKIVAWLDKQQATKNLGGE</sequence>
<organism evidence="1 2">
    <name type="scientific">Spiroplasma poulsonii</name>
    <dbReference type="NCBI Taxonomy" id="2138"/>
    <lineage>
        <taxon>Bacteria</taxon>
        <taxon>Bacillati</taxon>
        <taxon>Mycoplasmatota</taxon>
        <taxon>Mollicutes</taxon>
        <taxon>Entomoplasmatales</taxon>
        <taxon>Spiroplasmataceae</taxon>
        <taxon>Spiroplasma</taxon>
    </lineage>
</organism>
<reference evidence="1 2" key="1">
    <citation type="journal article" date="2015" name="MBio">
        <title>Genome sequence of the Drosophila melanogaster male-killing Spiroplasma strain MSRO endosymbiont.</title>
        <authorList>
            <person name="Paredes J.C."/>
            <person name="Herren J.K."/>
            <person name="Schupfer F."/>
            <person name="Marin R."/>
            <person name="Claverol S."/>
            <person name="Kuo C.H."/>
            <person name="Lemaitre B."/>
            <person name="Beven L."/>
        </authorList>
    </citation>
    <scope>NUCLEOTIDE SEQUENCE [LARGE SCALE GENOMIC DNA]</scope>
    <source>
        <strain evidence="1 2">MSRO</strain>
    </source>
</reference>
<evidence type="ECO:0000313" key="2">
    <source>
        <dbReference type="Proteomes" id="UP000031565"/>
    </source>
</evidence>
<dbReference type="Proteomes" id="UP000031565">
    <property type="component" value="Unassembled WGS sequence"/>
</dbReference>
<dbReference type="EMBL" id="JTLV02000001">
    <property type="protein sequence ID" value="PQM31943.1"/>
    <property type="molecule type" value="Genomic_DNA"/>
</dbReference>
<gene>
    <name evidence="1" type="ORF">SMSRO_SF018110</name>
</gene>
<dbReference type="AlphaFoldDB" id="A0A2P6FER0"/>